<feature type="domain" description="Tudor" evidence="5">
    <location>
        <begin position="210"/>
        <end position="270"/>
    </location>
</feature>
<dbReference type="GO" id="GO:0045202">
    <property type="term" value="C:synapse"/>
    <property type="evidence" value="ECO:0007669"/>
    <property type="project" value="Ensembl"/>
</dbReference>
<dbReference type="PROSITE" id="PS50865">
    <property type="entry name" value="ZF_MYND_2"/>
    <property type="match status" value="1"/>
</dbReference>
<dbReference type="SUPFAM" id="SSF63748">
    <property type="entry name" value="Tudor/PWWP/MBT"/>
    <property type="match status" value="4"/>
</dbReference>
<feature type="domain" description="Tudor" evidence="5">
    <location>
        <begin position="428"/>
        <end position="487"/>
    </location>
</feature>
<dbReference type="Pfam" id="PF01753">
    <property type="entry name" value="zf-MYND"/>
    <property type="match status" value="1"/>
</dbReference>
<keyword evidence="2 4" id="KW-0863">Zinc-finger</keyword>
<dbReference type="GeneTree" id="ENSGT00940000158754"/>
<dbReference type="Gene3D" id="6.10.140.2220">
    <property type="match status" value="1"/>
</dbReference>
<proteinExistence type="predicted"/>
<dbReference type="PROSITE" id="PS01360">
    <property type="entry name" value="ZF_MYND_1"/>
    <property type="match status" value="1"/>
</dbReference>
<dbReference type="FunFam" id="2.30.30.140:FF:000018">
    <property type="entry name" value="Serine/threonine-protein kinase 31"/>
    <property type="match status" value="3"/>
</dbReference>
<keyword evidence="1" id="KW-0479">Metal-binding</keyword>
<evidence type="ECO:0000313" key="7">
    <source>
        <dbReference type="Ensembl" id="ENSSPUP00000006574.1"/>
    </source>
</evidence>
<reference evidence="7" key="2">
    <citation type="submission" date="2025-09" db="UniProtKB">
        <authorList>
            <consortium name="Ensembl"/>
        </authorList>
    </citation>
    <scope>IDENTIFICATION</scope>
</reference>
<reference evidence="7" key="1">
    <citation type="submission" date="2025-08" db="UniProtKB">
        <authorList>
            <consortium name="Ensembl"/>
        </authorList>
    </citation>
    <scope>IDENTIFICATION</scope>
</reference>
<keyword evidence="3" id="KW-0862">Zinc</keyword>
<dbReference type="Gene3D" id="2.40.50.90">
    <property type="match status" value="4"/>
</dbReference>
<dbReference type="GO" id="GO:0034587">
    <property type="term" value="P:piRNA processing"/>
    <property type="evidence" value="ECO:0007669"/>
    <property type="project" value="Ensembl"/>
</dbReference>
<dbReference type="PANTHER" id="PTHR22948:SF29">
    <property type="entry name" value="FI02030P-RELATED"/>
    <property type="match status" value="1"/>
</dbReference>
<evidence type="ECO:0000259" key="6">
    <source>
        <dbReference type="PROSITE" id="PS50865"/>
    </source>
</evidence>
<dbReference type="GO" id="GO:0008270">
    <property type="term" value="F:zinc ion binding"/>
    <property type="evidence" value="ECO:0007669"/>
    <property type="project" value="UniProtKB-KW"/>
</dbReference>
<dbReference type="GO" id="GO:0007281">
    <property type="term" value="P:germ cell development"/>
    <property type="evidence" value="ECO:0007669"/>
    <property type="project" value="Ensembl"/>
</dbReference>
<dbReference type="SUPFAM" id="SSF144232">
    <property type="entry name" value="HIT/MYND zinc finger-like"/>
    <property type="match status" value="1"/>
</dbReference>
<dbReference type="Ensembl" id="ENSSPUT00000006993.1">
    <property type="protein sequence ID" value="ENSSPUP00000006574.1"/>
    <property type="gene ID" value="ENSSPUG00000005015.1"/>
</dbReference>
<dbReference type="GO" id="GO:0071546">
    <property type="term" value="C:pi-body"/>
    <property type="evidence" value="ECO:0007669"/>
    <property type="project" value="Ensembl"/>
</dbReference>
<dbReference type="FunFam" id="6.10.140.2220:FF:000011">
    <property type="entry name" value="Tudor domain containing 1"/>
    <property type="match status" value="1"/>
</dbReference>
<dbReference type="GO" id="GO:1990904">
    <property type="term" value="C:ribonucleoprotein complex"/>
    <property type="evidence" value="ECO:0007669"/>
    <property type="project" value="Ensembl"/>
</dbReference>
<dbReference type="CDD" id="cd20408">
    <property type="entry name" value="Tudor_TDRD1_rpt1"/>
    <property type="match status" value="1"/>
</dbReference>
<name>A0A8D0GDC2_SPHPU</name>
<dbReference type="InterPro" id="IPR035437">
    <property type="entry name" value="SNase_OB-fold_sf"/>
</dbReference>
<dbReference type="GO" id="GO:0007283">
    <property type="term" value="P:spermatogenesis"/>
    <property type="evidence" value="ECO:0007669"/>
    <property type="project" value="Ensembl"/>
</dbReference>
<dbReference type="SMR" id="A0A8D0GDC2"/>
<dbReference type="CDD" id="cd20409">
    <property type="entry name" value="Tudor_TDRD1_rpt2"/>
    <property type="match status" value="1"/>
</dbReference>
<evidence type="ECO:0000313" key="8">
    <source>
        <dbReference type="Proteomes" id="UP000694392"/>
    </source>
</evidence>
<dbReference type="AlphaFoldDB" id="A0A8D0GDC2"/>
<dbReference type="GO" id="GO:0033391">
    <property type="term" value="C:chromatoid body"/>
    <property type="evidence" value="ECO:0007669"/>
    <property type="project" value="Ensembl"/>
</dbReference>
<dbReference type="PANTHER" id="PTHR22948">
    <property type="entry name" value="TUDOR DOMAIN CONTAINING PROTEIN"/>
    <property type="match status" value="1"/>
</dbReference>
<evidence type="ECO:0000256" key="2">
    <source>
        <dbReference type="ARBA" id="ARBA00022771"/>
    </source>
</evidence>
<dbReference type="Pfam" id="PF00567">
    <property type="entry name" value="TUDOR"/>
    <property type="match status" value="4"/>
</dbReference>
<dbReference type="InterPro" id="IPR050621">
    <property type="entry name" value="Tudor_domain_containing"/>
</dbReference>
<dbReference type="InterPro" id="IPR047377">
    <property type="entry name" value="Tudor_TDRD1_rpt2"/>
</dbReference>
<dbReference type="SMART" id="SM00333">
    <property type="entry name" value="TUDOR"/>
    <property type="match status" value="4"/>
</dbReference>
<accession>A0A8D0GDC2</accession>
<dbReference type="GO" id="GO:0141196">
    <property type="term" value="P:transposable element silencing by piRNA-mediated DNA methylation"/>
    <property type="evidence" value="ECO:0007669"/>
    <property type="project" value="Ensembl"/>
</dbReference>
<sequence>MAQRFFIKNKEIKVPNESLRSPRTYPNLMLKSVELGCRTVFSNTNLLLCDQSKQFFANQENGSGNASPSCNNAGFNKEDVASKMSRGNPSSNVPSVMLNSPENTFSVSCDSKLLNSLIPSFRTTTCHRCGLFGSQRCSQCKQTYYCSVDCQKRDWSAHATICKPGTVTDFKNPSEFYIQVYSPQVLEHISKLSVTMNDWYTHAVSQEEYIPTKGEICVVKYSLDQTWCRVLVKEVDVLHKKAQVLYIDYGNAENVPLNTVRPLCKDIELFPPCIIKCCVAGIIPAPGGWKNDCVSIISPVLLGHFCSVTIIDVLKEEMTYFAVDLVLPSSGKHLDKVLLEKGYGTKLEKSFKKANEKPVENKSLALSSDVIPKVISVSVGDTFLGMVAHIQTPGDFFCQQLQNGCKLAELLISLGEYCDKMATVQDFCPAVGDLCCAQFTEDNRWYRVSVLAYVSEKTAFVGYVDFGNSEVLQLSRLRPIIPKLIELPVQAIKCTLAGVKPFSETWTSEATSVMKQLVQNKMILIRVVDKMENTAVVEITDESVAPVINVSNRLIEAGCAVTENCQDVLPRVETSGEIVKKERDWAWIELILKQTINVVVCVLHNPGEFYCQILKGGGKLHSFYCAATCIPCCFQANKGRPLLCDGRWYRALVKEVVSVEAVKVQFVDYGNVEEVAPDKLRQISSSFLKVPFQSVRCWLSGVMHVNKEWMPEATTRFQMYTAGRELQATVMSLNANGAGLELVDSSTGCPQMISEMLISEKLALKALLPKKDVLPDKSANVDSQDVFSHEHWKTAELPINEAVSVSVLEVISPDLFYAFPTENKVDQMKIHKLMVELVEYCNSLRSHFFRPKVGEACCAKFSGDGHWYRAVVVGIAPSEVKIAYADYGNIETLPYSSLLPIAACYLELPFQIMKCSLTGRNLTNIVKLSVNLLKTLLLNESVVVTVKGIHENIHAVSVEKYFKNGILNIADKLVMENLAKYNIKSHLLKSIYDLTAIPFSALFSQIEMHEQILFFLLTKHEDEDKFSEMKKLLVH</sequence>
<dbReference type="PROSITE" id="PS50304">
    <property type="entry name" value="TUDOR"/>
    <property type="match status" value="4"/>
</dbReference>
<dbReference type="InterPro" id="IPR047376">
    <property type="entry name" value="Tudor_TDRD1_rpt1"/>
</dbReference>
<dbReference type="Gene3D" id="2.30.30.140">
    <property type="match status" value="4"/>
</dbReference>
<feature type="domain" description="MYND-type" evidence="6">
    <location>
        <begin position="126"/>
        <end position="162"/>
    </location>
</feature>
<dbReference type="InterPro" id="IPR002999">
    <property type="entry name" value="Tudor"/>
</dbReference>
<organism evidence="7 8">
    <name type="scientific">Sphenodon punctatus</name>
    <name type="common">Tuatara</name>
    <name type="synonym">Hatteria punctata</name>
    <dbReference type="NCBI Taxonomy" id="8508"/>
    <lineage>
        <taxon>Eukaryota</taxon>
        <taxon>Metazoa</taxon>
        <taxon>Chordata</taxon>
        <taxon>Craniata</taxon>
        <taxon>Vertebrata</taxon>
        <taxon>Euteleostomi</taxon>
        <taxon>Lepidosauria</taxon>
        <taxon>Sphenodontia</taxon>
        <taxon>Sphenodontidae</taxon>
        <taxon>Sphenodon</taxon>
    </lineage>
</organism>
<evidence type="ECO:0000259" key="5">
    <source>
        <dbReference type="PROSITE" id="PS50304"/>
    </source>
</evidence>
<feature type="domain" description="Tudor" evidence="5">
    <location>
        <begin position="622"/>
        <end position="690"/>
    </location>
</feature>
<evidence type="ECO:0000256" key="1">
    <source>
        <dbReference type="ARBA" id="ARBA00022723"/>
    </source>
</evidence>
<evidence type="ECO:0000256" key="3">
    <source>
        <dbReference type="ARBA" id="ARBA00022833"/>
    </source>
</evidence>
<dbReference type="InterPro" id="IPR002893">
    <property type="entry name" value="Znf_MYND"/>
</dbReference>
<evidence type="ECO:0000256" key="4">
    <source>
        <dbReference type="PROSITE-ProRule" id="PRU00134"/>
    </source>
</evidence>
<dbReference type="Proteomes" id="UP000694392">
    <property type="component" value="Unplaced"/>
</dbReference>
<protein>
    <submittedName>
        <fullName evidence="7">Tudor domain containing 1</fullName>
    </submittedName>
</protein>
<gene>
    <name evidence="7" type="primary">TDRD1</name>
</gene>
<dbReference type="OMA" id="YCSAQKS"/>
<feature type="domain" description="Tudor" evidence="5">
    <location>
        <begin position="850"/>
        <end position="908"/>
    </location>
</feature>
<keyword evidence="8" id="KW-1185">Reference proteome</keyword>